<protein>
    <recommendedName>
        <fullName evidence="3">SHOCT domain-containing protein</fullName>
    </recommendedName>
</protein>
<comment type="caution">
    <text evidence="4">The sequence shown here is derived from an EMBL/GenBank/DDBJ whole genome shotgun (WGS) entry which is preliminary data.</text>
</comment>
<feature type="chain" id="PRO_5032427692" description="SHOCT domain-containing protein" evidence="2">
    <location>
        <begin position="20"/>
        <end position="102"/>
    </location>
</feature>
<evidence type="ECO:0000256" key="1">
    <source>
        <dbReference type="SAM" id="Phobius"/>
    </source>
</evidence>
<keyword evidence="5" id="KW-1185">Reference proteome</keyword>
<dbReference type="Pfam" id="PF09851">
    <property type="entry name" value="SHOCT"/>
    <property type="match status" value="1"/>
</dbReference>
<evidence type="ECO:0000256" key="2">
    <source>
        <dbReference type="SAM" id="SignalP"/>
    </source>
</evidence>
<evidence type="ECO:0000259" key="3">
    <source>
        <dbReference type="Pfam" id="PF09851"/>
    </source>
</evidence>
<accession>A0A845M4Q0</accession>
<gene>
    <name evidence="4" type="ORF">GQE99_18450</name>
</gene>
<keyword evidence="1" id="KW-0472">Membrane</keyword>
<keyword evidence="2" id="KW-0732">Signal</keyword>
<proteinExistence type="predicted"/>
<evidence type="ECO:0000313" key="5">
    <source>
        <dbReference type="Proteomes" id="UP000467322"/>
    </source>
</evidence>
<reference evidence="4 5" key="1">
    <citation type="submission" date="2019-12" db="EMBL/GenBank/DDBJ databases">
        <title>Maritimibacter sp. nov. sp. isolated from sea sand.</title>
        <authorList>
            <person name="Kim J."/>
            <person name="Jeong S.E."/>
            <person name="Jung H.S."/>
            <person name="Jeon C.O."/>
        </authorList>
    </citation>
    <scope>NUCLEOTIDE SEQUENCE [LARGE SCALE GENOMIC DNA]</scope>
    <source>
        <strain evidence="4 5">DP07</strain>
    </source>
</reference>
<keyword evidence="1" id="KW-0812">Transmembrane</keyword>
<sequence length="102" mass="11401">MFRKIFFAAGLFLPAHAWAGVPGDGYYHHMDGWGYGMMGFGFMGLFWIVLAVLVVFAIRWLAQDHRGAGSRAPDAVDILRERLARGEIDVEEFEARKAALGK</sequence>
<organism evidence="4 5">
    <name type="scientific">Maritimibacter harenae</name>
    <dbReference type="NCBI Taxonomy" id="2606218"/>
    <lineage>
        <taxon>Bacteria</taxon>
        <taxon>Pseudomonadati</taxon>
        <taxon>Pseudomonadota</taxon>
        <taxon>Alphaproteobacteria</taxon>
        <taxon>Rhodobacterales</taxon>
        <taxon>Roseobacteraceae</taxon>
        <taxon>Maritimibacter</taxon>
    </lineage>
</organism>
<dbReference type="InterPro" id="IPR018649">
    <property type="entry name" value="SHOCT"/>
</dbReference>
<evidence type="ECO:0000313" key="4">
    <source>
        <dbReference type="EMBL" id="MZR15005.1"/>
    </source>
</evidence>
<dbReference type="EMBL" id="WTUX01000021">
    <property type="protein sequence ID" value="MZR15005.1"/>
    <property type="molecule type" value="Genomic_DNA"/>
</dbReference>
<name>A0A845M4Q0_9RHOB</name>
<keyword evidence="1" id="KW-1133">Transmembrane helix</keyword>
<dbReference type="AlphaFoldDB" id="A0A845M4Q0"/>
<dbReference type="Proteomes" id="UP000467322">
    <property type="component" value="Unassembled WGS sequence"/>
</dbReference>
<feature type="transmembrane region" description="Helical" evidence="1">
    <location>
        <begin position="33"/>
        <end position="61"/>
    </location>
</feature>
<dbReference type="RefSeq" id="WP_161353346.1">
    <property type="nucleotide sequence ID" value="NZ_WTUX01000021.1"/>
</dbReference>
<feature type="signal peptide" evidence="2">
    <location>
        <begin position="1"/>
        <end position="19"/>
    </location>
</feature>
<feature type="domain" description="SHOCT" evidence="3">
    <location>
        <begin position="74"/>
        <end position="100"/>
    </location>
</feature>